<dbReference type="AlphaFoldDB" id="A0A5C5U4C0"/>
<accession>A0A5C5U4C0</accession>
<dbReference type="RefSeq" id="WP_027072281.1">
    <property type="nucleotide sequence ID" value="NZ_VOHE01000002.1"/>
</dbReference>
<keyword evidence="2" id="KW-1185">Reference proteome</keyword>
<reference evidence="1 2" key="1">
    <citation type="submission" date="2019-07" db="EMBL/GenBank/DDBJ databases">
        <title>Luteimonas sp. YD-1 nov., isolated from acidic soil.</title>
        <authorList>
            <person name="Zhou J."/>
        </authorList>
    </citation>
    <scope>NUCLEOTIDE SEQUENCE [LARGE SCALE GENOMIC DNA]</scope>
    <source>
        <strain evidence="1 2">YD-1</strain>
    </source>
</reference>
<gene>
    <name evidence="1" type="ORF">FQY79_04310</name>
</gene>
<dbReference type="OrthoDB" id="7064931at2"/>
<sequence length="134" mass="14196">MDDAQDHFIELLAQLIARANRMLADGRSVPPLGLMLMRDGSVEVSIAADAGEDQLPELLDGLQASLSDRAMHEDAVASCIAYADGDGERIIALLENREHWCATALLPVAGDPPAVDGEAITIEDGGLHVFPASH</sequence>
<evidence type="ECO:0000313" key="1">
    <source>
        <dbReference type="EMBL" id="TWT20568.1"/>
    </source>
</evidence>
<dbReference type="Proteomes" id="UP000315949">
    <property type="component" value="Unassembled WGS sequence"/>
</dbReference>
<evidence type="ECO:0000313" key="2">
    <source>
        <dbReference type="Proteomes" id="UP000315949"/>
    </source>
</evidence>
<protein>
    <submittedName>
        <fullName evidence="1">Uncharacterized protein</fullName>
    </submittedName>
</protein>
<dbReference type="EMBL" id="VOHE01000002">
    <property type="protein sequence ID" value="TWT20568.1"/>
    <property type="molecule type" value="Genomic_DNA"/>
</dbReference>
<name>A0A5C5U4C0_9GAMM</name>
<organism evidence="1 2">
    <name type="scientific">Luteimonas wenzhouensis</name>
    <dbReference type="NCBI Taxonomy" id="2599615"/>
    <lineage>
        <taxon>Bacteria</taxon>
        <taxon>Pseudomonadati</taxon>
        <taxon>Pseudomonadota</taxon>
        <taxon>Gammaproteobacteria</taxon>
        <taxon>Lysobacterales</taxon>
        <taxon>Lysobacteraceae</taxon>
        <taxon>Luteimonas</taxon>
    </lineage>
</organism>
<comment type="caution">
    <text evidence="1">The sequence shown here is derived from an EMBL/GenBank/DDBJ whole genome shotgun (WGS) entry which is preliminary data.</text>
</comment>
<proteinExistence type="predicted"/>